<keyword evidence="1" id="KW-0328">Glycosyltransferase</keyword>
<evidence type="ECO:0000256" key="1">
    <source>
        <dbReference type="ARBA" id="ARBA00022676"/>
    </source>
</evidence>
<dbReference type="Proteomes" id="UP000238605">
    <property type="component" value="Unassembled WGS sequence"/>
</dbReference>
<gene>
    <name evidence="4" type="ORF">C1704_03790</name>
</gene>
<dbReference type="OrthoDB" id="9808602at2"/>
<dbReference type="AlphaFoldDB" id="A0A2S5SXK2"/>
<dbReference type="RefSeq" id="WP_104301147.1">
    <property type="nucleotide sequence ID" value="NZ_PSNX01000003.1"/>
</dbReference>
<dbReference type="SUPFAM" id="SSF52091">
    <property type="entry name" value="SpoIIaa-like"/>
    <property type="match status" value="1"/>
</dbReference>
<dbReference type="Pfam" id="PF03808">
    <property type="entry name" value="Glyco_tran_WecG"/>
    <property type="match status" value="1"/>
</dbReference>
<evidence type="ECO:0000313" key="4">
    <source>
        <dbReference type="EMBL" id="PPE67297.1"/>
    </source>
</evidence>
<dbReference type="GO" id="GO:0016758">
    <property type="term" value="F:hexosyltransferase activity"/>
    <property type="evidence" value="ECO:0007669"/>
    <property type="project" value="TreeGrafter"/>
</dbReference>
<evidence type="ECO:0000256" key="2">
    <source>
        <dbReference type="ARBA" id="ARBA00022679"/>
    </source>
</evidence>
<keyword evidence="5" id="KW-1185">Reference proteome</keyword>
<dbReference type="InterPro" id="IPR058548">
    <property type="entry name" value="MlaB-like_STAS"/>
</dbReference>
<evidence type="ECO:0000259" key="3">
    <source>
        <dbReference type="PROSITE" id="PS50801"/>
    </source>
</evidence>
<dbReference type="EMBL" id="PSNX01000003">
    <property type="protein sequence ID" value="PPE67297.1"/>
    <property type="molecule type" value="Genomic_DNA"/>
</dbReference>
<comment type="caution">
    <text evidence="4">The sequence shown here is derived from an EMBL/GenBank/DDBJ whole genome shotgun (WGS) entry which is preliminary data.</text>
</comment>
<organism evidence="4 5">
    <name type="scientific">Caldimonas caldifontis</name>
    <dbReference type="NCBI Taxonomy" id="1452508"/>
    <lineage>
        <taxon>Bacteria</taxon>
        <taxon>Pseudomonadati</taxon>
        <taxon>Pseudomonadota</taxon>
        <taxon>Betaproteobacteria</taxon>
        <taxon>Burkholderiales</taxon>
        <taxon>Sphaerotilaceae</taxon>
        <taxon>Caldimonas</taxon>
    </lineage>
</organism>
<dbReference type="PROSITE" id="PS50801">
    <property type="entry name" value="STAS"/>
    <property type="match status" value="1"/>
</dbReference>
<dbReference type="CDD" id="cd07043">
    <property type="entry name" value="STAS_anti-anti-sigma_factors"/>
    <property type="match status" value="1"/>
</dbReference>
<dbReference type="InterPro" id="IPR036513">
    <property type="entry name" value="STAS_dom_sf"/>
</dbReference>
<sequence length="373" mass="41064">MTTATPGADLSQLDRRVVCLLGLPFDVLTLDETLQEVRDAIAQRRRCWLSTPNLNFLIAARQDPEFRRTVLHSELSVADGMPIVWLARLLGLPLRERVAGSDVFEALHHGNAARPVRAYFFGGPDGAAEAASRRINALGGGLHCVGFDSPGFGSLDSMSTDAVIERINATQPDFVVVSLGAKKGQAWIERNRHRLMAPVIGPLGAVVNFEAGTVRRAPPLWRRLGLEWLWRIMQEPALWRRYAGDARALLPMLWGSVLPLWWARVRRDRHASRLDTHLEAPAAGAVTLRLRGVCVAATVPALRQACKDALALSCDLRLDLQAVEELDAEAMGLLLLVQAHQQRLGRGCAITVASPLVRRRLRQHGCADLLKSL</sequence>
<dbReference type="CDD" id="cd06533">
    <property type="entry name" value="Glyco_transf_WecG_TagA"/>
    <property type="match status" value="1"/>
</dbReference>
<evidence type="ECO:0000313" key="5">
    <source>
        <dbReference type="Proteomes" id="UP000238605"/>
    </source>
</evidence>
<dbReference type="InterPro" id="IPR004629">
    <property type="entry name" value="WecG_TagA_CpsF"/>
</dbReference>
<protein>
    <submittedName>
        <fullName evidence="4">N-acetylglucosaminyldiphospho-UDP N-acetyl-beta-D-mannosaminyltransferase</fullName>
    </submittedName>
</protein>
<accession>A0A2S5SXK2</accession>
<dbReference type="Pfam" id="PF13466">
    <property type="entry name" value="STAS_2"/>
    <property type="match status" value="1"/>
</dbReference>
<feature type="domain" description="STAS" evidence="3">
    <location>
        <begin position="284"/>
        <end position="373"/>
    </location>
</feature>
<dbReference type="Gene3D" id="3.30.750.24">
    <property type="entry name" value="STAS domain"/>
    <property type="match status" value="1"/>
</dbReference>
<dbReference type="NCBIfam" id="TIGR00696">
    <property type="entry name" value="wecG_tagA_cpsF"/>
    <property type="match status" value="1"/>
</dbReference>
<keyword evidence="2 4" id="KW-0808">Transferase</keyword>
<dbReference type="PANTHER" id="PTHR34136:SF1">
    <property type="entry name" value="UDP-N-ACETYL-D-MANNOSAMINURONIC ACID TRANSFERASE"/>
    <property type="match status" value="1"/>
</dbReference>
<proteinExistence type="predicted"/>
<reference evidence="4 5" key="1">
    <citation type="submission" date="2018-02" db="EMBL/GenBank/DDBJ databases">
        <title>Reclassifiation of [Polyangium] brachysporum DSM 7029 as Guopingzhaonella breviflexa gen. nov., sp. nov., a member of the family Comamonadaceae.</title>
        <authorList>
            <person name="Tang B."/>
        </authorList>
    </citation>
    <scope>NUCLEOTIDE SEQUENCE [LARGE SCALE GENOMIC DNA]</scope>
    <source>
        <strain evidence="4 5">BCRC 80649</strain>
    </source>
</reference>
<dbReference type="PANTHER" id="PTHR34136">
    <property type="match status" value="1"/>
</dbReference>
<name>A0A2S5SXK2_9BURK</name>
<dbReference type="InterPro" id="IPR002645">
    <property type="entry name" value="STAS_dom"/>
</dbReference>